<feature type="chain" id="PRO_5022960965" evidence="5">
    <location>
        <begin position="23"/>
        <end position="478"/>
    </location>
</feature>
<dbReference type="PROSITE" id="PS51257">
    <property type="entry name" value="PROKAR_LIPOPROTEIN"/>
    <property type="match status" value="1"/>
</dbReference>
<dbReference type="GO" id="GO:0004348">
    <property type="term" value="F:glucosylceramidase activity"/>
    <property type="evidence" value="ECO:0007669"/>
    <property type="project" value="InterPro"/>
</dbReference>
<dbReference type="OrthoDB" id="9806701at2"/>
<dbReference type="GO" id="GO:0016020">
    <property type="term" value="C:membrane"/>
    <property type="evidence" value="ECO:0007669"/>
    <property type="project" value="GOC"/>
</dbReference>
<dbReference type="InterPro" id="IPR013780">
    <property type="entry name" value="Glyco_hydro_b"/>
</dbReference>
<evidence type="ECO:0000259" key="6">
    <source>
        <dbReference type="Pfam" id="PF02055"/>
    </source>
</evidence>
<evidence type="ECO:0000256" key="5">
    <source>
        <dbReference type="SAM" id="SignalP"/>
    </source>
</evidence>
<dbReference type="Pfam" id="PF17189">
    <property type="entry name" value="Glyco_hydro_30C"/>
    <property type="match status" value="1"/>
</dbReference>
<dbReference type="AlphaFoldDB" id="A0A5B7ZYB5"/>
<protein>
    <submittedName>
        <fullName evidence="8">Glucosylceramidase</fullName>
    </submittedName>
</protein>
<evidence type="ECO:0000256" key="2">
    <source>
        <dbReference type="ARBA" id="ARBA00022729"/>
    </source>
</evidence>
<evidence type="ECO:0000259" key="7">
    <source>
        <dbReference type="Pfam" id="PF17189"/>
    </source>
</evidence>
<comment type="similarity">
    <text evidence="1 4">Belongs to the glycosyl hydrolase 30 family.</text>
</comment>
<feature type="domain" description="Glycosyl hydrolase family 30 beta sandwich" evidence="7">
    <location>
        <begin position="417"/>
        <end position="476"/>
    </location>
</feature>
<dbReference type="InterPro" id="IPR001139">
    <property type="entry name" value="Glyco_hydro_30"/>
</dbReference>
<dbReference type="InterPro" id="IPR017853">
    <property type="entry name" value="GH"/>
</dbReference>
<evidence type="ECO:0000313" key="9">
    <source>
        <dbReference type="Proteomes" id="UP000305398"/>
    </source>
</evidence>
<dbReference type="RefSeq" id="WP_139515139.1">
    <property type="nucleotide sequence ID" value="NZ_CP040896.1"/>
</dbReference>
<dbReference type="KEGG" id="hyj:FHG12_07475"/>
<gene>
    <name evidence="8" type="ORF">FHG12_07475</name>
</gene>
<dbReference type="Gene3D" id="3.20.20.80">
    <property type="entry name" value="Glycosidases"/>
    <property type="match status" value="1"/>
</dbReference>
<keyword evidence="2 5" id="KW-0732">Signal</keyword>
<proteinExistence type="inferred from homology"/>
<dbReference type="Proteomes" id="UP000305398">
    <property type="component" value="Chromosome"/>
</dbReference>
<dbReference type="PANTHER" id="PTHR11069">
    <property type="entry name" value="GLUCOSYLCERAMIDASE"/>
    <property type="match status" value="1"/>
</dbReference>
<dbReference type="Pfam" id="PF02055">
    <property type="entry name" value="Glyco_hydro_30"/>
    <property type="match status" value="1"/>
</dbReference>
<evidence type="ECO:0000256" key="3">
    <source>
        <dbReference type="ARBA" id="ARBA00022801"/>
    </source>
</evidence>
<accession>A0A5B7ZYB5</accession>
<sequence length="478" mass="52111">MHLKYKSLFQQGTLLLALLGSAAACQEQLSGQGATKTSDTGVWLTSPDKSALFQKQEAKLAFSTATSQGPTIEVDDSQKFQTIDGFGYCLTGGSALLLSKMGAGERAALLKELFTTSGNNIGVSYLRVSIGASDLDDRVFSYDDLPEGQTDPELRQFSLAPDRPYLIPILKEILALGPDLKILGSPWSPPTWMKTNNNSKGGSLKPEFYDAYAQYFIKYIMGMKAEGIRIDAVTVQNEPLHPGNNPSLLMPATEQAEFIKKSLGPAFRAAKLDTKIIAYDHNADKPEYPITVLNDAQARQYVDGSAFHMYGGKIEALSQVHDAYPDKNLYFTEQWVGSKSKFEDNLAWHVKTLIIGATRNWARTVLEWNLASDPQQNPHTPGGCTECLGAITLDGNATTRNVAYYIIAHASKFVRAGSVRIASTSASVLPNVAFKVPNGNKVLIVQNDQPTPQTFNIRYQGKLAPATLNAGAVGTYVW</sequence>
<keyword evidence="3 4" id="KW-0378">Hydrolase</keyword>
<reference evidence="8 9" key="1">
    <citation type="submission" date="2019-06" db="EMBL/GenBank/DDBJ databases">
        <authorList>
            <person name="Srinivasan S."/>
        </authorList>
    </citation>
    <scope>NUCLEOTIDE SEQUENCE [LARGE SCALE GENOMIC DNA]</scope>
    <source>
        <strain evidence="8 9">17J68-5</strain>
    </source>
</reference>
<feature type="signal peptide" evidence="5">
    <location>
        <begin position="1"/>
        <end position="22"/>
    </location>
</feature>
<dbReference type="EMBL" id="CP040896">
    <property type="protein sequence ID" value="QDA59960.1"/>
    <property type="molecule type" value="Genomic_DNA"/>
</dbReference>
<evidence type="ECO:0000313" key="8">
    <source>
        <dbReference type="EMBL" id="QDA59960.1"/>
    </source>
</evidence>
<dbReference type="SUPFAM" id="SSF51445">
    <property type="entry name" value="(Trans)glycosidases"/>
    <property type="match status" value="1"/>
</dbReference>
<keyword evidence="9" id="KW-1185">Reference proteome</keyword>
<keyword evidence="4" id="KW-0326">Glycosidase</keyword>
<dbReference type="PANTHER" id="PTHR11069:SF23">
    <property type="entry name" value="LYSOSOMAL ACID GLUCOSYLCERAMIDASE"/>
    <property type="match status" value="1"/>
</dbReference>
<dbReference type="Gene3D" id="2.60.40.1180">
    <property type="entry name" value="Golgi alpha-mannosidase II"/>
    <property type="match status" value="1"/>
</dbReference>
<organism evidence="8 9">
    <name type="scientific">Hymenobacter jejuensis</name>
    <dbReference type="NCBI Taxonomy" id="2502781"/>
    <lineage>
        <taxon>Bacteria</taxon>
        <taxon>Pseudomonadati</taxon>
        <taxon>Bacteroidota</taxon>
        <taxon>Cytophagia</taxon>
        <taxon>Cytophagales</taxon>
        <taxon>Hymenobacteraceae</taxon>
        <taxon>Hymenobacter</taxon>
    </lineage>
</organism>
<dbReference type="GO" id="GO:0006680">
    <property type="term" value="P:glucosylceramide catabolic process"/>
    <property type="evidence" value="ECO:0007669"/>
    <property type="project" value="TreeGrafter"/>
</dbReference>
<evidence type="ECO:0000256" key="1">
    <source>
        <dbReference type="ARBA" id="ARBA00005382"/>
    </source>
</evidence>
<dbReference type="InterPro" id="IPR033453">
    <property type="entry name" value="Glyco_hydro_30_TIM-barrel"/>
</dbReference>
<name>A0A5B7ZYB5_9BACT</name>
<dbReference type="InterPro" id="IPR033452">
    <property type="entry name" value="GH30_C"/>
</dbReference>
<feature type="domain" description="Glycosyl hydrolase family 30 TIM-barrel" evidence="6">
    <location>
        <begin position="83"/>
        <end position="414"/>
    </location>
</feature>
<evidence type="ECO:0000256" key="4">
    <source>
        <dbReference type="RuleBase" id="RU361188"/>
    </source>
</evidence>